<gene>
    <name evidence="1" type="ORF">AAH949_01120</name>
</gene>
<sequence length="107" mass="12512">MSKPLQEEIFKEQSLIQESKFAEPLMQILSLLEILKSNTNEKMARISSELSEILSDEGEFEKIQKAKNLEELLQIIEKFNFSQMLKIYDLNSLRMNFPLLAKQNFLA</sequence>
<dbReference type="SUPFAM" id="SSF55804">
    <property type="entry name" value="Phoshotransferase/anion transport protein"/>
    <property type="match status" value="1"/>
</dbReference>
<dbReference type="RefSeq" id="WP_348518719.1">
    <property type="nucleotide sequence ID" value="NZ_CP155620.1"/>
</dbReference>
<protein>
    <submittedName>
        <fullName evidence="1">Uncharacterized protein</fullName>
    </submittedName>
</protein>
<dbReference type="EMBL" id="CP155620">
    <property type="protein sequence ID" value="XBJ29466.1"/>
    <property type="molecule type" value="Genomic_DNA"/>
</dbReference>
<evidence type="ECO:0000313" key="1">
    <source>
        <dbReference type="EMBL" id="XBJ29466.1"/>
    </source>
</evidence>
<organism evidence="1">
    <name type="scientific">Campylobacter sp. CCS1377</name>
    <dbReference type="NCBI Taxonomy" id="3158229"/>
    <lineage>
        <taxon>Bacteria</taxon>
        <taxon>Pseudomonadati</taxon>
        <taxon>Campylobacterota</taxon>
        <taxon>Epsilonproteobacteria</taxon>
        <taxon>Campylobacterales</taxon>
        <taxon>Campylobacteraceae</taxon>
        <taxon>Campylobacter</taxon>
    </lineage>
</organism>
<name>A0AAU7E918_9BACT</name>
<reference evidence="1" key="1">
    <citation type="submission" date="2024-05" db="EMBL/GenBank/DDBJ databases">
        <title>Campylobacter coli isolated from environmental waters in Slovenia.</title>
        <authorList>
            <person name="Zautner A.E."/>
            <person name="Bunk B."/>
            <person name="Riedel T."/>
            <person name="Sproeer C."/>
        </authorList>
    </citation>
    <scope>NUCLEOTIDE SEQUENCE</scope>
    <source>
        <strain evidence="1">CCS1377</strain>
    </source>
</reference>
<proteinExistence type="predicted"/>
<accession>A0AAU7E918</accession>
<dbReference type="AlphaFoldDB" id="A0AAU7E918"/>
<dbReference type="InterPro" id="IPR016152">
    <property type="entry name" value="PTrfase/Anion_transptr"/>
</dbReference>